<dbReference type="AlphaFoldDB" id="A0A1T5D7M2"/>
<gene>
    <name evidence="3" type="ORF">SAMN05660750_01787</name>
</gene>
<dbReference type="Gene3D" id="3.10.129.10">
    <property type="entry name" value="Hotdog Thioesterase"/>
    <property type="match status" value="1"/>
</dbReference>
<evidence type="ECO:0000313" key="4">
    <source>
        <dbReference type="Proteomes" id="UP000190130"/>
    </source>
</evidence>
<dbReference type="RefSeq" id="WP_244555537.1">
    <property type="nucleotide sequence ID" value="NZ_FUYX01000004.1"/>
</dbReference>
<evidence type="ECO:0000313" key="3">
    <source>
        <dbReference type="EMBL" id="SKB67500.1"/>
    </source>
</evidence>
<proteinExistence type="predicted"/>
<dbReference type="SUPFAM" id="SSF54637">
    <property type="entry name" value="Thioesterase/thiol ester dehydrase-isomerase"/>
    <property type="match status" value="1"/>
</dbReference>
<dbReference type="InterPro" id="IPR029069">
    <property type="entry name" value="HotDog_dom_sf"/>
</dbReference>
<dbReference type="CDD" id="cd03449">
    <property type="entry name" value="R_hydratase"/>
    <property type="match status" value="1"/>
</dbReference>
<protein>
    <submittedName>
        <fullName evidence="3">3-hydroxybutyryl-CoA dehydratase</fullName>
    </submittedName>
</protein>
<feature type="domain" description="MaoC-like" evidence="2">
    <location>
        <begin position="28"/>
        <end position="117"/>
    </location>
</feature>
<dbReference type="FunFam" id="3.10.129.10:FF:000042">
    <property type="entry name" value="MaoC domain protein dehydratase"/>
    <property type="match status" value="1"/>
</dbReference>
<dbReference type="GO" id="GO:0019171">
    <property type="term" value="F:(3R)-hydroxyacyl-[acyl-carrier-protein] dehydratase activity"/>
    <property type="evidence" value="ECO:0007669"/>
    <property type="project" value="TreeGrafter"/>
</dbReference>
<dbReference type="PANTHER" id="PTHR43437:SF3">
    <property type="entry name" value="HYDROXYACYL-THIOESTER DEHYDRATASE TYPE 2, MITOCHONDRIAL"/>
    <property type="match status" value="1"/>
</dbReference>
<dbReference type="InterPro" id="IPR002539">
    <property type="entry name" value="MaoC-like_dom"/>
</dbReference>
<reference evidence="3 4" key="1">
    <citation type="submission" date="2017-02" db="EMBL/GenBank/DDBJ databases">
        <authorList>
            <person name="Peterson S.W."/>
        </authorList>
    </citation>
    <scope>NUCLEOTIDE SEQUENCE [LARGE SCALE GENOMIC DNA]</scope>
    <source>
        <strain evidence="3 4">DSM 9653</strain>
    </source>
</reference>
<keyword evidence="1" id="KW-0456">Lyase</keyword>
<dbReference type="Proteomes" id="UP000190130">
    <property type="component" value="Unassembled WGS sequence"/>
</dbReference>
<dbReference type="GO" id="GO:0006633">
    <property type="term" value="P:fatty acid biosynthetic process"/>
    <property type="evidence" value="ECO:0007669"/>
    <property type="project" value="TreeGrafter"/>
</dbReference>
<evidence type="ECO:0000256" key="1">
    <source>
        <dbReference type="ARBA" id="ARBA00023239"/>
    </source>
</evidence>
<dbReference type="Pfam" id="PF01575">
    <property type="entry name" value="MaoC_dehydratas"/>
    <property type="match status" value="1"/>
</dbReference>
<dbReference type="EMBL" id="FUYX01000004">
    <property type="protein sequence ID" value="SKB67500.1"/>
    <property type="molecule type" value="Genomic_DNA"/>
</dbReference>
<organism evidence="3 4">
    <name type="scientific">Bosea thiooxidans</name>
    <dbReference type="NCBI Taxonomy" id="53254"/>
    <lineage>
        <taxon>Bacteria</taxon>
        <taxon>Pseudomonadati</taxon>
        <taxon>Pseudomonadota</taxon>
        <taxon>Alphaproteobacteria</taxon>
        <taxon>Hyphomicrobiales</taxon>
        <taxon>Boseaceae</taxon>
        <taxon>Bosea</taxon>
    </lineage>
</organism>
<dbReference type="PANTHER" id="PTHR43437">
    <property type="entry name" value="HYDROXYACYL-THIOESTER DEHYDRATASE TYPE 2, MITOCHONDRIAL-RELATED"/>
    <property type="match status" value="1"/>
</dbReference>
<accession>A0A1T5D7M2</accession>
<sequence length="151" mass="16326">MTVQPMPGTLYTVHAFEDLTLGQSESLMRTVMERDVALFAELSGDANPIHLCDHYAAGTKFGQRIAHGMLTASLVSALLGTRLPGPGAVYLSQTLTFLAPVKIGDVVTARVEVVELVGERRRVRLFCECLVDGKAVMEGEAWVAMPPKPKS</sequence>
<name>A0A1T5D7M2_9HYPH</name>
<dbReference type="InterPro" id="IPR050965">
    <property type="entry name" value="UPF0336/Enoyl-CoA_hydratase"/>
</dbReference>
<evidence type="ECO:0000259" key="2">
    <source>
        <dbReference type="Pfam" id="PF01575"/>
    </source>
</evidence>